<evidence type="ECO:0000313" key="4">
    <source>
        <dbReference type="Proteomes" id="UP000253509"/>
    </source>
</evidence>
<reference evidence="3 4" key="1">
    <citation type="submission" date="2018-06" db="EMBL/GenBank/DDBJ databases">
        <title>Freshwater and sediment microbial communities from various areas in North America, analyzing microbe dynamics in response to fracking.</title>
        <authorList>
            <person name="Lamendella R."/>
        </authorList>
    </citation>
    <scope>NUCLEOTIDE SEQUENCE [LARGE SCALE GENOMIC DNA]</scope>
    <source>
        <strain evidence="3 4">3b_TX</strain>
    </source>
</reference>
<comment type="caution">
    <text evidence="3">The sequence shown here is derived from an EMBL/GenBank/DDBJ whole genome shotgun (WGS) entry which is preliminary data.</text>
</comment>
<protein>
    <submittedName>
        <fullName evidence="3">Uncharacterized protein DUF4355</fullName>
    </submittedName>
</protein>
<dbReference type="AlphaFoldDB" id="A0A366IKZ4"/>
<name>A0A366IKZ4_9MICO</name>
<dbReference type="Proteomes" id="UP000253509">
    <property type="component" value="Unassembled WGS sequence"/>
</dbReference>
<evidence type="ECO:0000313" key="3">
    <source>
        <dbReference type="EMBL" id="RBP73082.1"/>
    </source>
</evidence>
<feature type="region of interest" description="Disordered" evidence="2">
    <location>
        <begin position="1"/>
        <end position="20"/>
    </location>
</feature>
<accession>A0A366IKZ4</accession>
<evidence type="ECO:0000256" key="1">
    <source>
        <dbReference type="SAM" id="Coils"/>
    </source>
</evidence>
<dbReference type="EMBL" id="QNSB01000003">
    <property type="protein sequence ID" value="RBP73082.1"/>
    <property type="molecule type" value="Genomic_DNA"/>
</dbReference>
<feature type="coiled-coil region" evidence="1">
    <location>
        <begin position="67"/>
        <end position="97"/>
    </location>
</feature>
<keyword evidence="1" id="KW-0175">Coiled coil</keyword>
<organism evidence="3 4">
    <name type="scientific">Brevibacterium celere</name>
    <dbReference type="NCBI Taxonomy" id="225845"/>
    <lineage>
        <taxon>Bacteria</taxon>
        <taxon>Bacillati</taxon>
        <taxon>Actinomycetota</taxon>
        <taxon>Actinomycetes</taxon>
        <taxon>Micrococcales</taxon>
        <taxon>Brevibacteriaceae</taxon>
        <taxon>Brevibacterium</taxon>
    </lineage>
</organism>
<gene>
    <name evidence="3" type="ORF">DFO65_103380</name>
</gene>
<evidence type="ECO:0000256" key="2">
    <source>
        <dbReference type="SAM" id="MobiDB-lite"/>
    </source>
</evidence>
<proteinExistence type="predicted"/>
<dbReference type="RefSeq" id="WP_113903536.1">
    <property type="nucleotide sequence ID" value="NZ_QNSB01000003.1"/>
</dbReference>
<keyword evidence="4" id="KW-1185">Reference proteome</keyword>
<sequence length="169" mass="18672">MGDLNVDDTAVAGDKTEAKPEFKPIESQDDLNRIVQERLARERAKYSDYDEIKARAAKLDEIEAANQSDLEKAIARAEAAEKRAEEIERAKTEAERAVLVERIASTKGVPSRYLTGDTEEELKKSADEFLSDLEKLSPRGYVPTAGTGDPTASADDIQLAKERAAKYKI</sequence>